<evidence type="ECO:0000313" key="1">
    <source>
        <dbReference type="EMBL" id="KKN11348.1"/>
    </source>
</evidence>
<protein>
    <submittedName>
        <fullName evidence="1">Uncharacterized protein</fullName>
    </submittedName>
</protein>
<accession>A0A0F9R1K8</accession>
<proteinExistence type="predicted"/>
<organism evidence="1">
    <name type="scientific">marine sediment metagenome</name>
    <dbReference type="NCBI Taxonomy" id="412755"/>
    <lineage>
        <taxon>unclassified sequences</taxon>
        <taxon>metagenomes</taxon>
        <taxon>ecological metagenomes</taxon>
    </lineage>
</organism>
<gene>
    <name evidence="1" type="ORF">LCGC14_1027300</name>
</gene>
<reference evidence="1" key="1">
    <citation type="journal article" date="2015" name="Nature">
        <title>Complex archaea that bridge the gap between prokaryotes and eukaryotes.</title>
        <authorList>
            <person name="Spang A."/>
            <person name="Saw J.H."/>
            <person name="Jorgensen S.L."/>
            <person name="Zaremba-Niedzwiedzka K."/>
            <person name="Martijn J."/>
            <person name="Lind A.E."/>
            <person name="van Eijk R."/>
            <person name="Schleper C."/>
            <person name="Guy L."/>
            <person name="Ettema T.J."/>
        </authorList>
    </citation>
    <scope>NUCLEOTIDE SEQUENCE</scope>
</reference>
<comment type="caution">
    <text evidence="1">The sequence shown here is derived from an EMBL/GenBank/DDBJ whole genome shotgun (WGS) entry which is preliminary data.</text>
</comment>
<name>A0A0F9R1K8_9ZZZZ</name>
<dbReference type="AlphaFoldDB" id="A0A0F9R1K8"/>
<dbReference type="EMBL" id="LAZR01004143">
    <property type="protein sequence ID" value="KKN11348.1"/>
    <property type="molecule type" value="Genomic_DNA"/>
</dbReference>
<sequence length="47" mass="5445">MSNKRRNALLVRGRSAKLPHYAAIISSPRKYRGLRKFPLKNPRKSPI</sequence>